<dbReference type="InterPro" id="IPR032675">
    <property type="entry name" value="LRR_dom_sf"/>
</dbReference>
<dbReference type="AlphaFoldDB" id="W3XLG3"/>
<evidence type="ECO:0008006" key="4">
    <source>
        <dbReference type="Google" id="ProtNLM"/>
    </source>
</evidence>
<sequence>MMEALPDELLLQICGHLSLPHNFTGFVGAGSFRDETAALSRLCRLSKRLQPFAQRALYHYIPELSDDIRYRLLRTLVECPHLASLVRGMYLGYGSITGPQLVSLFETARPRLNVPESLEQKILAGVEHRAEGFDHAFILLLLPNLEQLEIECFYETDFEMCDFVVETRAGADGGPPAALARLRELWLRHNDTEGTTRLKPRGLLTLPTLRTLRGWSVEWSMETQQDQAEGSPERLDGHSSVEHIDFAWSLCNGNSLSSMMSRYPGLKMLSIEWGSATVGCDDDLDFTAIGDALRKYGSSTLEGIKFDCREAFMYEEGESTGRIGSLRELSKLKTLTLPHDILVGEDDESDEDSDDEASNGSGLLQLDEVLPTSLEKLHLLSCEGDEGQLDDQIHKMIAGKKMSNLQKVIMARRRTSFRHNVSEFGWVSYQAWGKVILCTRAEYRPMSKKVEEWSLKHGMQVQI</sequence>
<keyword evidence="3" id="KW-1185">Reference proteome</keyword>
<dbReference type="InParanoid" id="W3XLG3"/>
<dbReference type="Gene3D" id="3.80.10.10">
    <property type="entry name" value="Ribonuclease Inhibitor"/>
    <property type="match status" value="1"/>
</dbReference>
<protein>
    <recommendedName>
        <fullName evidence="4">F-box domain-containing protein</fullName>
    </recommendedName>
</protein>
<gene>
    <name evidence="2" type="ORF">PFICI_00120</name>
</gene>
<dbReference type="RefSeq" id="XP_007826892.1">
    <property type="nucleotide sequence ID" value="XM_007828701.1"/>
</dbReference>
<dbReference type="KEGG" id="pfy:PFICI_00120"/>
<dbReference type="HOGENOM" id="CLU_586736_0_0_1"/>
<dbReference type="EMBL" id="KI912109">
    <property type="protein sequence ID" value="ETS86292.1"/>
    <property type="molecule type" value="Genomic_DNA"/>
</dbReference>
<evidence type="ECO:0000313" key="2">
    <source>
        <dbReference type="EMBL" id="ETS86292.1"/>
    </source>
</evidence>
<dbReference type="OMA" id="YHYIPEL"/>
<dbReference type="Proteomes" id="UP000030651">
    <property type="component" value="Unassembled WGS sequence"/>
</dbReference>
<dbReference type="OrthoDB" id="2520703at2759"/>
<feature type="region of interest" description="Disordered" evidence="1">
    <location>
        <begin position="343"/>
        <end position="362"/>
    </location>
</feature>
<dbReference type="GeneID" id="19265133"/>
<name>W3XLG3_PESFW</name>
<dbReference type="eggNOG" id="ENOG502T1HW">
    <property type="taxonomic scope" value="Eukaryota"/>
</dbReference>
<organism evidence="2 3">
    <name type="scientific">Pestalotiopsis fici (strain W106-1 / CGMCC3.15140)</name>
    <dbReference type="NCBI Taxonomy" id="1229662"/>
    <lineage>
        <taxon>Eukaryota</taxon>
        <taxon>Fungi</taxon>
        <taxon>Dikarya</taxon>
        <taxon>Ascomycota</taxon>
        <taxon>Pezizomycotina</taxon>
        <taxon>Sordariomycetes</taxon>
        <taxon>Xylariomycetidae</taxon>
        <taxon>Amphisphaeriales</taxon>
        <taxon>Sporocadaceae</taxon>
        <taxon>Pestalotiopsis</taxon>
    </lineage>
</organism>
<evidence type="ECO:0000256" key="1">
    <source>
        <dbReference type="SAM" id="MobiDB-lite"/>
    </source>
</evidence>
<accession>W3XLG3</accession>
<feature type="compositionally biased region" description="Acidic residues" evidence="1">
    <location>
        <begin position="343"/>
        <end position="357"/>
    </location>
</feature>
<proteinExistence type="predicted"/>
<evidence type="ECO:0000313" key="3">
    <source>
        <dbReference type="Proteomes" id="UP000030651"/>
    </source>
</evidence>
<reference evidence="3" key="1">
    <citation type="journal article" date="2015" name="BMC Genomics">
        <title>Genomic and transcriptomic analysis of the endophytic fungus Pestalotiopsis fici reveals its lifestyle and high potential for synthesis of natural products.</title>
        <authorList>
            <person name="Wang X."/>
            <person name="Zhang X."/>
            <person name="Liu L."/>
            <person name="Xiang M."/>
            <person name="Wang W."/>
            <person name="Sun X."/>
            <person name="Che Y."/>
            <person name="Guo L."/>
            <person name="Liu G."/>
            <person name="Guo L."/>
            <person name="Wang C."/>
            <person name="Yin W.B."/>
            <person name="Stadler M."/>
            <person name="Zhang X."/>
            <person name="Liu X."/>
        </authorList>
    </citation>
    <scope>NUCLEOTIDE SEQUENCE [LARGE SCALE GENOMIC DNA]</scope>
    <source>
        <strain evidence="3">W106-1 / CGMCC3.15140</strain>
    </source>
</reference>